<reference evidence="2" key="1">
    <citation type="submission" date="2020-12" db="EMBL/GenBank/DDBJ databases">
        <title>Metabolic potential, ecology and presence of endohyphal bacteria is reflected in genomic diversity of Mucoromycotina.</title>
        <authorList>
            <person name="Muszewska A."/>
            <person name="Okrasinska A."/>
            <person name="Steczkiewicz K."/>
            <person name="Drgas O."/>
            <person name="Orlowska M."/>
            <person name="Perlinska-Lenart U."/>
            <person name="Aleksandrzak-Piekarczyk T."/>
            <person name="Szatraj K."/>
            <person name="Zielenkiewicz U."/>
            <person name="Pilsyk S."/>
            <person name="Malc E."/>
            <person name="Mieczkowski P."/>
            <person name="Kruszewska J.S."/>
            <person name="Biernat P."/>
            <person name="Pawlowska J."/>
        </authorList>
    </citation>
    <scope>NUCLEOTIDE SEQUENCE</scope>
    <source>
        <strain evidence="2">WA0000017839</strain>
    </source>
</reference>
<accession>A0A8H7R9D0</accession>
<keyword evidence="3" id="KW-1185">Reference proteome</keyword>
<comment type="caution">
    <text evidence="2">The sequence shown here is derived from an EMBL/GenBank/DDBJ whole genome shotgun (WGS) entry which is preliminary data.</text>
</comment>
<protein>
    <submittedName>
        <fullName evidence="2">Uncharacterized protein</fullName>
    </submittedName>
</protein>
<evidence type="ECO:0000256" key="1">
    <source>
        <dbReference type="SAM" id="MobiDB-lite"/>
    </source>
</evidence>
<evidence type="ECO:0000313" key="2">
    <source>
        <dbReference type="EMBL" id="KAG2205501.1"/>
    </source>
</evidence>
<name>A0A8H7R9D0_9FUNG</name>
<organism evidence="2 3">
    <name type="scientific">Mucor saturninus</name>
    <dbReference type="NCBI Taxonomy" id="64648"/>
    <lineage>
        <taxon>Eukaryota</taxon>
        <taxon>Fungi</taxon>
        <taxon>Fungi incertae sedis</taxon>
        <taxon>Mucoromycota</taxon>
        <taxon>Mucoromycotina</taxon>
        <taxon>Mucoromycetes</taxon>
        <taxon>Mucorales</taxon>
        <taxon>Mucorineae</taxon>
        <taxon>Mucoraceae</taxon>
        <taxon>Mucor</taxon>
    </lineage>
</organism>
<dbReference type="OrthoDB" id="2263377at2759"/>
<sequence length="411" mass="46779">KEDSEDPENSEVDEDEEVDFSSDLTIDHHPQRNADYSLLHDNFSVEVDNQDNGSDWVIGSFNISDNCKSVKGNTLSLRNNPASISDIRLLSLNDIYIFDENIDGSVTKYFGAELHEVVMSDISFNCYRPPKPDQSHVWCLEVAENPPYDLKSTLKSCTNFLIQATEQDNEVDLHMAHTLTQLLPVFVAGSQDNSIEDSYVHHYLAPILQSIYSMDKKFTVRWSNGALKEDTMFKPGFQVFSRVINIRCIIIVAEFKAKSHNSAVESDLVKLGKQMKVMYNELVEKRIPKPTVCGLLCQGENLKTYVMDMTSSHTYRMVKLSSVTLCQNVEELHLLPTFISKLTQIKVRTKYIKMVFKIIKNIAIENVQKAEDCIITANNSMHRQPCNPPESWLSYSSCQLSRASKKRKPSD</sequence>
<feature type="compositionally biased region" description="Acidic residues" evidence="1">
    <location>
        <begin position="1"/>
        <end position="20"/>
    </location>
</feature>
<dbReference type="EMBL" id="JAEPRD010000036">
    <property type="protein sequence ID" value="KAG2205501.1"/>
    <property type="molecule type" value="Genomic_DNA"/>
</dbReference>
<gene>
    <name evidence="2" type="ORF">INT47_005875</name>
</gene>
<evidence type="ECO:0000313" key="3">
    <source>
        <dbReference type="Proteomes" id="UP000603453"/>
    </source>
</evidence>
<dbReference type="Proteomes" id="UP000603453">
    <property type="component" value="Unassembled WGS sequence"/>
</dbReference>
<dbReference type="AlphaFoldDB" id="A0A8H7R9D0"/>
<proteinExistence type="predicted"/>
<feature type="region of interest" description="Disordered" evidence="1">
    <location>
        <begin position="1"/>
        <end position="23"/>
    </location>
</feature>
<feature type="non-terminal residue" evidence="2">
    <location>
        <position position="1"/>
    </location>
</feature>